<dbReference type="AlphaFoldDB" id="A0A917ACA6"/>
<dbReference type="EMBL" id="BMFJ01000002">
    <property type="protein sequence ID" value="GGE39729.1"/>
    <property type="molecule type" value="Genomic_DNA"/>
</dbReference>
<protein>
    <recommendedName>
        <fullName evidence="1">glutathione-specific gamma-glutamylcyclotransferase</fullName>
        <ecNumber evidence="1">4.3.2.7</ecNumber>
    </recommendedName>
</protein>
<dbReference type="GO" id="GO:0006751">
    <property type="term" value="P:glutathione catabolic process"/>
    <property type="evidence" value="ECO:0007669"/>
    <property type="project" value="InterPro"/>
</dbReference>
<dbReference type="InterPro" id="IPR006840">
    <property type="entry name" value="ChaC"/>
</dbReference>
<keyword evidence="2" id="KW-0456">Lyase</keyword>
<dbReference type="PANTHER" id="PTHR12192">
    <property type="entry name" value="CATION TRANSPORT PROTEIN CHAC-RELATED"/>
    <property type="match status" value="1"/>
</dbReference>
<keyword evidence="4" id="KW-1185">Reference proteome</keyword>
<dbReference type="InterPro" id="IPR013024">
    <property type="entry name" value="GGCT-like"/>
</dbReference>
<evidence type="ECO:0000313" key="4">
    <source>
        <dbReference type="Proteomes" id="UP000612855"/>
    </source>
</evidence>
<dbReference type="Proteomes" id="UP000612855">
    <property type="component" value="Unassembled WGS sequence"/>
</dbReference>
<reference evidence="4" key="1">
    <citation type="journal article" date="2019" name="Int. J. Syst. Evol. Microbiol.">
        <title>The Global Catalogue of Microorganisms (GCM) 10K type strain sequencing project: providing services to taxonomists for standard genome sequencing and annotation.</title>
        <authorList>
            <consortium name="The Broad Institute Genomics Platform"/>
            <consortium name="The Broad Institute Genome Sequencing Center for Infectious Disease"/>
            <person name="Wu L."/>
            <person name="Ma J."/>
        </authorList>
    </citation>
    <scope>NUCLEOTIDE SEQUENCE [LARGE SCALE GENOMIC DNA]</scope>
    <source>
        <strain evidence="4">CGMCC 1.12664</strain>
    </source>
</reference>
<evidence type="ECO:0000256" key="2">
    <source>
        <dbReference type="ARBA" id="ARBA00023239"/>
    </source>
</evidence>
<name>A0A917ACA6_9RHOB</name>
<dbReference type="CDD" id="cd06661">
    <property type="entry name" value="GGCT_like"/>
    <property type="match status" value="1"/>
</dbReference>
<dbReference type="SUPFAM" id="SSF110857">
    <property type="entry name" value="Gamma-glutamyl cyclotransferase-like"/>
    <property type="match status" value="1"/>
</dbReference>
<dbReference type="PANTHER" id="PTHR12192:SF2">
    <property type="entry name" value="GLUTATHIONE-SPECIFIC GAMMA-GLUTAMYLCYCLOTRANSFERASE 2"/>
    <property type="match status" value="1"/>
</dbReference>
<proteinExistence type="predicted"/>
<evidence type="ECO:0000313" key="3">
    <source>
        <dbReference type="EMBL" id="GGE39729.1"/>
    </source>
</evidence>
<comment type="caution">
    <text evidence="3">The sequence shown here is derived from an EMBL/GenBank/DDBJ whole genome shotgun (WGS) entry which is preliminary data.</text>
</comment>
<accession>A0A917ACA6</accession>
<sequence length="185" mass="20225">MSGNGKAEWVFGYGSLIWNPEFEPADRGIATVEGYRRSFCMSSIHHRGSEAEPGLVLALDAAEGGVCRGVAFRLPDTGQEAVLAALRERELVSSAYREVRLPARLDDGRQVEALAYVIDRDHRQYCASLTLEDQARIIASAHGGKGPNHDYLWQTAAHLSALGIADAELDHLSALVREIVDKRLA</sequence>
<evidence type="ECO:0000256" key="1">
    <source>
        <dbReference type="ARBA" id="ARBA00012344"/>
    </source>
</evidence>
<dbReference type="InterPro" id="IPR036568">
    <property type="entry name" value="GGCT-like_sf"/>
</dbReference>
<dbReference type="Gene3D" id="3.10.490.10">
    <property type="entry name" value="Gamma-glutamyl cyclotransferase-like"/>
    <property type="match status" value="1"/>
</dbReference>
<dbReference type="GO" id="GO:0005737">
    <property type="term" value="C:cytoplasm"/>
    <property type="evidence" value="ECO:0007669"/>
    <property type="project" value="TreeGrafter"/>
</dbReference>
<dbReference type="GO" id="GO:0061928">
    <property type="term" value="F:glutathione specific gamma-glutamylcyclotransferase activity"/>
    <property type="evidence" value="ECO:0007669"/>
    <property type="project" value="UniProtKB-EC"/>
</dbReference>
<organism evidence="3 4">
    <name type="scientific">Primorskyibacter flagellatus</name>
    <dbReference type="NCBI Taxonomy" id="1387277"/>
    <lineage>
        <taxon>Bacteria</taxon>
        <taxon>Pseudomonadati</taxon>
        <taxon>Pseudomonadota</taxon>
        <taxon>Alphaproteobacteria</taxon>
        <taxon>Rhodobacterales</taxon>
        <taxon>Roseobacteraceae</taxon>
        <taxon>Primorskyibacter</taxon>
    </lineage>
</organism>
<dbReference type="EC" id="4.3.2.7" evidence="1"/>
<gene>
    <name evidence="3" type="ORF">GCM10011360_29210</name>
</gene>
<dbReference type="Pfam" id="PF04752">
    <property type="entry name" value="ChaC"/>
    <property type="match status" value="1"/>
</dbReference>
<dbReference type="RefSeq" id="WP_188478538.1">
    <property type="nucleotide sequence ID" value="NZ_BMFJ01000002.1"/>
</dbReference>